<dbReference type="Proteomes" id="UP000009131">
    <property type="component" value="Unassembled WGS sequence"/>
</dbReference>
<dbReference type="SUPFAM" id="SSF144091">
    <property type="entry name" value="Rhomboid-like"/>
    <property type="match status" value="1"/>
</dbReference>
<reference evidence="8 9" key="1">
    <citation type="journal article" date="2011" name="J. Gen. Appl. Microbiol.">
        <title>Draft genome sequencing of the enigmatic basidiomycete Mixia osmundae.</title>
        <authorList>
            <person name="Nishida H."/>
            <person name="Nagatsuka Y."/>
            <person name="Sugiyama J."/>
        </authorList>
    </citation>
    <scope>NUCLEOTIDE SEQUENCE [LARGE SCALE GENOMIC DNA]</scope>
    <source>
        <strain evidence="9">CBS 9802 / IAM 14324 / JCM 22182 / KY 12970</strain>
    </source>
</reference>
<protein>
    <recommendedName>
        <fullName evidence="7">Derlin</fullName>
    </recommendedName>
</protein>
<keyword evidence="3 7" id="KW-0812">Transmembrane</keyword>
<dbReference type="AlphaFoldDB" id="G7E3A5"/>
<dbReference type="EMBL" id="BABT02000119">
    <property type="protein sequence ID" value="GAA97315.1"/>
    <property type="molecule type" value="Genomic_DNA"/>
</dbReference>
<dbReference type="GO" id="GO:0006950">
    <property type="term" value="P:response to stress"/>
    <property type="evidence" value="ECO:0007669"/>
    <property type="project" value="UniProtKB-ARBA"/>
</dbReference>
<comment type="caution">
    <text evidence="8">The sequence shown here is derived from an EMBL/GenBank/DDBJ whole genome shotgun (WGS) entry which is preliminary data.</text>
</comment>
<keyword evidence="4 7" id="KW-0256">Endoplasmic reticulum</keyword>
<dbReference type="OrthoDB" id="1716531at2759"/>
<reference evidence="8 9" key="2">
    <citation type="journal article" date="2012" name="Open Biol.">
        <title>Characteristics of nucleosomes and linker DNA regions on the genome of the basidiomycete Mixia osmundae revealed by mono- and dinucleosome mapping.</title>
        <authorList>
            <person name="Nishida H."/>
            <person name="Kondo S."/>
            <person name="Matsumoto T."/>
            <person name="Suzuki Y."/>
            <person name="Yoshikawa H."/>
            <person name="Taylor T.D."/>
            <person name="Sugiyama J."/>
        </authorList>
    </citation>
    <scope>NUCLEOTIDE SEQUENCE [LARGE SCALE GENOMIC DNA]</scope>
    <source>
        <strain evidence="9">CBS 9802 / IAM 14324 / JCM 22182 / KY 12970</strain>
    </source>
</reference>
<comment type="similarity">
    <text evidence="2 7">Belongs to the derlin family.</text>
</comment>
<comment type="function">
    <text evidence="7">May be involved in the degradation of misfolded endoplasmic reticulum (ER) luminal proteins.</text>
</comment>
<keyword evidence="5 7" id="KW-1133">Transmembrane helix</keyword>
<organism evidence="8 9">
    <name type="scientific">Mixia osmundae (strain CBS 9802 / IAM 14324 / JCM 22182 / KY 12970)</name>
    <dbReference type="NCBI Taxonomy" id="764103"/>
    <lineage>
        <taxon>Eukaryota</taxon>
        <taxon>Fungi</taxon>
        <taxon>Dikarya</taxon>
        <taxon>Basidiomycota</taxon>
        <taxon>Pucciniomycotina</taxon>
        <taxon>Mixiomycetes</taxon>
        <taxon>Mixiales</taxon>
        <taxon>Mixiaceae</taxon>
        <taxon>Mixia</taxon>
    </lineage>
</organism>
<comment type="subcellular location">
    <subcellularLocation>
        <location evidence="1 7">Endoplasmic reticulum membrane</location>
        <topology evidence="1 7">Multi-pass membrane protein</topology>
    </subcellularLocation>
</comment>
<dbReference type="InParanoid" id="G7E3A5"/>
<feature type="transmembrane region" description="Helical" evidence="7">
    <location>
        <begin position="12"/>
        <end position="30"/>
    </location>
</feature>
<name>G7E3A5_MIXOS</name>
<dbReference type="Pfam" id="PF04511">
    <property type="entry name" value="DER1"/>
    <property type="match status" value="1"/>
</dbReference>
<evidence type="ECO:0000256" key="6">
    <source>
        <dbReference type="ARBA" id="ARBA00023136"/>
    </source>
</evidence>
<sequence length="261" mass="28887">MDELRRIPPVTRTVVGSMLAVTLGSILTIVRPQSIVLYWPWVTRRAQIWRLPSCFCLGPKGLSLIFTTILLYQQSNSLETEHFQGRTADYAFSLVAMQSMILLLSLPFRPAVLFNPMLISIIHYWALGNRAQKVNLYGIVSIPAIALSWAMLGFGVLESGFPGSFPTDFTGMIAAHLWWYAQEHYPRTRRQPPHRRLIPTPGFLIRLLGNGSGTTTTGAGTIFAARGGSGRPAPEEAAAARRGHSWGSGNKLAIRAILRIF</sequence>
<gene>
    <name evidence="8" type="primary">Mo03993</name>
    <name evidence="8" type="ORF">E5Q_03993</name>
</gene>
<keyword evidence="6 7" id="KW-0472">Membrane</keyword>
<evidence type="ECO:0000256" key="2">
    <source>
        <dbReference type="ARBA" id="ARBA00008917"/>
    </source>
</evidence>
<dbReference type="eggNOG" id="KOG0858">
    <property type="taxonomic scope" value="Eukaryota"/>
</dbReference>
<keyword evidence="9" id="KW-1185">Reference proteome</keyword>
<dbReference type="GO" id="GO:0005789">
    <property type="term" value="C:endoplasmic reticulum membrane"/>
    <property type="evidence" value="ECO:0007669"/>
    <property type="project" value="UniProtKB-SubCell"/>
</dbReference>
<accession>G7E3A5</accession>
<dbReference type="HOGENOM" id="CLU_051898_2_0_1"/>
<proteinExistence type="inferred from homology"/>
<dbReference type="InterPro" id="IPR007599">
    <property type="entry name" value="DER1"/>
</dbReference>
<dbReference type="InterPro" id="IPR035952">
    <property type="entry name" value="Rhomboid-like_sf"/>
</dbReference>
<dbReference type="STRING" id="764103.G7E3A5"/>
<evidence type="ECO:0000256" key="1">
    <source>
        <dbReference type="ARBA" id="ARBA00004477"/>
    </source>
</evidence>
<evidence type="ECO:0000313" key="9">
    <source>
        <dbReference type="Proteomes" id="UP000009131"/>
    </source>
</evidence>
<dbReference type="PANTHER" id="PTHR11009">
    <property type="entry name" value="DER1-LIKE PROTEIN, DERLIN"/>
    <property type="match status" value="1"/>
</dbReference>
<evidence type="ECO:0000256" key="3">
    <source>
        <dbReference type="ARBA" id="ARBA00022692"/>
    </source>
</evidence>
<evidence type="ECO:0000256" key="4">
    <source>
        <dbReference type="ARBA" id="ARBA00022824"/>
    </source>
</evidence>
<comment type="caution">
    <text evidence="7">Lacks conserved residue(s) required for the propagation of feature annotation.</text>
</comment>
<feature type="transmembrane region" description="Helical" evidence="7">
    <location>
        <begin position="134"/>
        <end position="157"/>
    </location>
</feature>
<evidence type="ECO:0000256" key="5">
    <source>
        <dbReference type="ARBA" id="ARBA00022989"/>
    </source>
</evidence>
<evidence type="ECO:0000313" key="8">
    <source>
        <dbReference type="EMBL" id="GAA97315.1"/>
    </source>
</evidence>
<evidence type="ECO:0000256" key="7">
    <source>
        <dbReference type="RuleBase" id="RU363059"/>
    </source>
</evidence>